<name>A0ABM4CFB9_HYDVU</name>
<protein>
    <submittedName>
        <fullName evidence="2">Uncharacterized protein LOC136084216</fullName>
    </submittedName>
</protein>
<keyword evidence="1" id="KW-1185">Reference proteome</keyword>
<gene>
    <name evidence="2" type="primary">LOC136084216</name>
</gene>
<dbReference type="Proteomes" id="UP001652625">
    <property type="component" value="Chromosome 08"/>
</dbReference>
<dbReference type="RefSeq" id="XP_065660396.1">
    <property type="nucleotide sequence ID" value="XM_065804324.1"/>
</dbReference>
<proteinExistence type="predicted"/>
<sequence length="197" mass="23204">MTAFLLKVLIQWPYLVQIEYLLDHFATLMNFPLMERLYSTISSKSRLIYYFFSNQCSKDLVKQVLLEVTVIGMGNGGIWRVCLAWVPLLIAYFGDKADHLILSVNELGLIQKIFMFWWKRKWKESYTFTDALQAVGALFAVHYVMNMQYHPYVFATLQFNQRHMVDYNPEKVKRNAKGKKKRTLVCPRIVTSNSRIK</sequence>
<evidence type="ECO:0000313" key="2">
    <source>
        <dbReference type="RefSeq" id="XP_065660396.1"/>
    </source>
</evidence>
<organism evidence="1 2">
    <name type="scientific">Hydra vulgaris</name>
    <name type="common">Hydra</name>
    <name type="synonym">Hydra attenuata</name>
    <dbReference type="NCBI Taxonomy" id="6087"/>
    <lineage>
        <taxon>Eukaryota</taxon>
        <taxon>Metazoa</taxon>
        <taxon>Cnidaria</taxon>
        <taxon>Hydrozoa</taxon>
        <taxon>Hydroidolina</taxon>
        <taxon>Anthoathecata</taxon>
        <taxon>Aplanulata</taxon>
        <taxon>Hydridae</taxon>
        <taxon>Hydra</taxon>
    </lineage>
</organism>
<reference evidence="2" key="1">
    <citation type="submission" date="2025-08" db="UniProtKB">
        <authorList>
            <consortium name="RefSeq"/>
        </authorList>
    </citation>
    <scope>IDENTIFICATION</scope>
</reference>
<dbReference type="GeneID" id="136084216"/>
<evidence type="ECO:0000313" key="1">
    <source>
        <dbReference type="Proteomes" id="UP001652625"/>
    </source>
</evidence>
<accession>A0ABM4CFB9</accession>